<dbReference type="InterPro" id="IPR004380">
    <property type="entry name" value="Asp_race"/>
</dbReference>
<accession>A0ABD5QBH7</accession>
<dbReference type="InterPro" id="IPR015942">
    <property type="entry name" value="Asp/Glu/hydantoin_racemase"/>
</dbReference>
<dbReference type="PANTHER" id="PTHR21198:SF7">
    <property type="entry name" value="ASPARTATE-GLUTAMATE RACEMASE FAMILY"/>
    <property type="match status" value="1"/>
</dbReference>
<dbReference type="InterPro" id="IPR001920">
    <property type="entry name" value="Asp/Glu_race"/>
</dbReference>
<dbReference type="SUPFAM" id="SSF53681">
    <property type="entry name" value="Aspartate/glutamate racemase"/>
    <property type="match status" value="2"/>
</dbReference>
<dbReference type="PROSITE" id="PS00924">
    <property type="entry name" value="ASP_GLU_RACEMASE_2"/>
    <property type="match status" value="1"/>
</dbReference>
<evidence type="ECO:0000313" key="4">
    <source>
        <dbReference type="Proteomes" id="UP001595925"/>
    </source>
</evidence>
<dbReference type="InterPro" id="IPR033134">
    <property type="entry name" value="Asp/Glu_racemase_AS_2"/>
</dbReference>
<keyword evidence="4" id="KW-1185">Reference proteome</keyword>
<dbReference type="RefSeq" id="WP_224829089.1">
    <property type="nucleotide sequence ID" value="NZ_JAIVEF010000015.1"/>
</dbReference>
<organism evidence="3 4">
    <name type="scientific">Saliphagus infecundisoli</name>
    <dbReference type="NCBI Taxonomy" id="1849069"/>
    <lineage>
        <taxon>Archaea</taxon>
        <taxon>Methanobacteriati</taxon>
        <taxon>Methanobacteriota</taxon>
        <taxon>Stenosarchaea group</taxon>
        <taxon>Halobacteria</taxon>
        <taxon>Halobacteriales</taxon>
        <taxon>Natrialbaceae</taxon>
        <taxon>Saliphagus</taxon>
    </lineage>
</organism>
<evidence type="ECO:0000313" key="3">
    <source>
        <dbReference type="EMBL" id="MFC4986939.1"/>
    </source>
</evidence>
<evidence type="ECO:0000256" key="1">
    <source>
        <dbReference type="ARBA" id="ARBA00007847"/>
    </source>
</evidence>
<keyword evidence="2" id="KW-0413">Isomerase</keyword>
<dbReference type="PANTHER" id="PTHR21198">
    <property type="entry name" value="GLUTAMATE RACEMASE"/>
    <property type="match status" value="1"/>
</dbReference>
<dbReference type="Proteomes" id="UP001595925">
    <property type="component" value="Unassembled WGS sequence"/>
</dbReference>
<dbReference type="GO" id="GO:0016853">
    <property type="term" value="F:isomerase activity"/>
    <property type="evidence" value="ECO:0007669"/>
    <property type="project" value="UniProtKB-KW"/>
</dbReference>
<gene>
    <name evidence="3" type="ORF">ACFPFO_03960</name>
</gene>
<dbReference type="Gene3D" id="3.40.50.1860">
    <property type="match status" value="2"/>
</dbReference>
<dbReference type="NCBIfam" id="TIGR00035">
    <property type="entry name" value="asp_race"/>
    <property type="match status" value="1"/>
</dbReference>
<dbReference type="AlphaFoldDB" id="A0ABD5QBH7"/>
<dbReference type="EMBL" id="JBHSJG010000012">
    <property type="protein sequence ID" value="MFC4986939.1"/>
    <property type="molecule type" value="Genomic_DNA"/>
</dbReference>
<evidence type="ECO:0000256" key="2">
    <source>
        <dbReference type="ARBA" id="ARBA00023235"/>
    </source>
</evidence>
<name>A0ABD5QBH7_9EURY</name>
<protein>
    <submittedName>
        <fullName evidence="3">Aspartate/glutamate racemase family protein</fullName>
    </submittedName>
</protein>
<proteinExistence type="inferred from homology"/>
<comment type="similarity">
    <text evidence="1">Belongs to the aspartate/glutamate racemases family.</text>
</comment>
<dbReference type="Pfam" id="PF01177">
    <property type="entry name" value="Asp_Glu_race"/>
    <property type="match status" value="1"/>
</dbReference>
<comment type="caution">
    <text evidence="3">The sequence shown here is derived from an EMBL/GenBank/DDBJ whole genome shotgun (WGS) entry which is preliminary data.</text>
</comment>
<sequence>MLGVLGGVGPAATVNFLETLLAVTPAERDQDHVESIVYNDPTIPDRTEAIRGTDDVGDQLVENARALDSMGVDSIVIASNLTHYWYDDVAEAVDAEVRHMIRTTCETIAERGYDRVGVLSTTTARDVGLYEEFLDGVEVAYPEPMEPLMDAIYRYKAGEKRAAQSSIAGLVEAFASEVDAVVLGCTEFSAMKWSLPVATIDPVEVVARDVVHEFASEPVEWR</sequence>
<reference evidence="3 4" key="1">
    <citation type="journal article" date="2019" name="Int. J. Syst. Evol. Microbiol.">
        <title>The Global Catalogue of Microorganisms (GCM) 10K type strain sequencing project: providing services to taxonomists for standard genome sequencing and annotation.</title>
        <authorList>
            <consortium name="The Broad Institute Genomics Platform"/>
            <consortium name="The Broad Institute Genome Sequencing Center for Infectious Disease"/>
            <person name="Wu L."/>
            <person name="Ma J."/>
        </authorList>
    </citation>
    <scope>NUCLEOTIDE SEQUENCE [LARGE SCALE GENOMIC DNA]</scope>
    <source>
        <strain evidence="3 4">CGMCC 1.15824</strain>
    </source>
</reference>